<dbReference type="EMBL" id="SHKW01000001">
    <property type="protein sequence ID" value="RZU43457.1"/>
    <property type="molecule type" value="Genomic_DNA"/>
</dbReference>
<comment type="caution">
    <text evidence="1">The sequence shown here is derived from an EMBL/GenBank/DDBJ whole genome shotgun (WGS) entry which is preliminary data.</text>
</comment>
<organism evidence="1 2">
    <name type="scientific">Edaphobacter modestus</name>
    <dbReference type="NCBI Taxonomy" id="388466"/>
    <lineage>
        <taxon>Bacteria</taxon>
        <taxon>Pseudomonadati</taxon>
        <taxon>Acidobacteriota</taxon>
        <taxon>Terriglobia</taxon>
        <taxon>Terriglobales</taxon>
        <taxon>Acidobacteriaceae</taxon>
        <taxon>Edaphobacter</taxon>
    </lineage>
</organism>
<dbReference type="Proteomes" id="UP000292958">
    <property type="component" value="Unassembled WGS sequence"/>
</dbReference>
<evidence type="ECO:0000313" key="2">
    <source>
        <dbReference type="Proteomes" id="UP000292958"/>
    </source>
</evidence>
<name>A0A4Q7YZT5_9BACT</name>
<dbReference type="AlphaFoldDB" id="A0A4Q7YZT5"/>
<keyword evidence="2" id="KW-1185">Reference proteome</keyword>
<protein>
    <submittedName>
        <fullName evidence="1">Uncharacterized protein</fullName>
    </submittedName>
</protein>
<gene>
    <name evidence="1" type="ORF">BDD14_5121</name>
</gene>
<sequence length="127" mass="14244">MGMPGNTPRTWRFGVFELDASSGELRRNGTVVKLREQPGRILLLLSRGTAVTLFGNQTTHFVHASVTPRLISQLCSLTQHQARCGSHNAHNKSCEMRWLQEIERKLGANAWSIDECCPTLDLRTGDR</sequence>
<dbReference type="RefSeq" id="WP_130422040.1">
    <property type="nucleotide sequence ID" value="NZ_SHKW01000001.1"/>
</dbReference>
<proteinExistence type="predicted"/>
<accession>A0A4Q7YZT5</accession>
<reference evidence="1 2" key="1">
    <citation type="submission" date="2019-02" db="EMBL/GenBank/DDBJ databases">
        <title>Genomic Encyclopedia of Archaeal and Bacterial Type Strains, Phase II (KMG-II): from individual species to whole genera.</title>
        <authorList>
            <person name="Goeker M."/>
        </authorList>
    </citation>
    <scope>NUCLEOTIDE SEQUENCE [LARGE SCALE GENOMIC DNA]</scope>
    <source>
        <strain evidence="1 2">DSM 18101</strain>
    </source>
</reference>
<evidence type="ECO:0000313" key="1">
    <source>
        <dbReference type="EMBL" id="RZU43457.1"/>
    </source>
</evidence>